<dbReference type="InterPro" id="IPR003439">
    <property type="entry name" value="ABC_transporter-like_ATP-bd"/>
</dbReference>
<dbReference type="InterPro" id="IPR003593">
    <property type="entry name" value="AAA+_ATPase"/>
</dbReference>
<proteinExistence type="inferred from homology"/>
<dbReference type="GO" id="GO:0005524">
    <property type="term" value="F:ATP binding"/>
    <property type="evidence" value="ECO:0007669"/>
    <property type="project" value="UniProtKB-KW"/>
</dbReference>
<protein>
    <submittedName>
        <fullName evidence="6">ABC transporter ATP-binding protein</fullName>
    </submittedName>
</protein>
<dbReference type="PROSITE" id="PS50893">
    <property type="entry name" value="ABC_TRANSPORTER_2"/>
    <property type="match status" value="1"/>
</dbReference>
<sequence length="238" mass="26132">MTNAILSMDRINKVFGFGELALHVLKDVSLEVREGEFVSIMGPSGSGKSTLMNIIGTLDRPTAGGYFLQGEAVHALSEKRLAELRNEAIGFVFQHFFLLPRSNALANVELPLIYGGKGRAERQEIARQALDRVGLSAKYRAMPNQLSGGEKQRVAIARAISTKPRFILADEPTGALDTATSAQIMRLFRDLNGDGTTVIMITHEQEIAEWADRIVRIRDGRIESDEPVAKREAKEVAG</sequence>
<keyword evidence="3" id="KW-0547">Nucleotide-binding</keyword>
<dbReference type="CDD" id="cd03255">
    <property type="entry name" value="ABC_MJ0796_LolCDE_FtsE"/>
    <property type="match status" value="1"/>
</dbReference>
<dbReference type="PANTHER" id="PTHR42798:SF6">
    <property type="entry name" value="CELL DIVISION ATP-BINDING PROTEIN FTSE"/>
    <property type="match status" value="1"/>
</dbReference>
<dbReference type="InterPro" id="IPR017871">
    <property type="entry name" value="ABC_transporter-like_CS"/>
</dbReference>
<organism evidence="6 7">
    <name type="scientific">Ammonicoccus fulvus</name>
    <dbReference type="NCBI Taxonomy" id="3138240"/>
    <lineage>
        <taxon>Bacteria</taxon>
        <taxon>Bacillati</taxon>
        <taxon>Actinomycetota</taxon>
        <taxon>Actinomycetes</taxon>
        <taxon>Propionibacteriales</taxon>
        <taxon>Propionibacteriaceae</taxon>
        <taxon>Ammonicoccus</taxon>
    </lineage>
</organism>
<evidence type="ECO:0000259" key="5">
    <source>
        <dbReference type="PROSITE" id="PS50893"/>
    </source>
</evidence>
<keyword evidence="7" id="KW-1185">Reference proteome</keyword>
<name>A0ABZ3FN44_9ACTN</name>
<dbReference type="Proteomes" id="UP001442841">
    <property type="component" value="Chromosome"/>
</dbReference>
<dbReference type="Pfam" id="PF00005">
    <property type="entry name" value="ABC_tran"/>
    <property type="match status" value="1"/>
</dbReference>
<keyword evidence="2" id="KW-0813">Transport</keyword>
<keyword evidence="4 6" id="KW-0067">ATP-binding</keyword>
<evidence type="ECO:0000313" key="7">
    <source>
        <dbReference type="Proteomes" id="UP001442841"/>
    </source>
</evidence>
<dbReference type="InterPro" id="IPR027417">
    <property type="entry name" value="P-loop_NTPase"/>
</dbReference>
<feature type="domain" description="ABC transporter" evidence="5">
    <location>
        <begin position="6"/>
        <end position="236"/>
    </location>
</feature>
<evidence type="ECO:0000256" key="3">
    <source>
        <dbReference type="ARBA" id="ARBA00022741"/>
    </source>
</evidence>
<dbReference type="InterPro" id="IPR017911">
    <property type="entry name" value="MacB-like_ATP-bd"/>
</dbReference>
<dbReference type="Gene3D" id="3.40.50.300">
    <property type="entry name" value="P-loop containing nucleotide triphosphate hydrolases"/>
    <property type="match status" value="1"/>
</dbReference>
<dbReference type="PROSITE" id="PS00211">
    <property type="entry name" value="ABC_TRANSPORTER_1"/>
    <property type="match status" value="1"/>
</dbReference>
<dbReference type="SMART" id="SM00382">
    <property type="entry name" value="AAA"/>
    <property type="match status" value="1"/>
</dbReference>
<evidence type="ECO:0000256" key="4">
    <source>
        <dbReference type="ARBA" id="ARBA00022840"/>
    </source>
</evidence>
<dbReference type="PANTHER" id="PTHR42798">
    <property type="entry name" value="LIPOPROTEIN-RELEASING SYSTEM ATP-BINDING PROTEIN LOLD"/>
    <property type="match status" value="1"/>
</dbReference>
<gene>
    <name evidence="6" type="ORF">AADG42_02375</name>
</gene>
<dbReference type="SUPFAM" id="SSF52540">
    <property type="entry name" value="P-loop containing nucleoside triphosphate hydrolases"/>
    <property type="match status" value="1"/>
</dbReference>
<reference evidence="6 7" key="1">
    <citation type="submission" date="2024-04" db="EMBL/GenBank/DDBJ databases">
        <title>Isolation of an actinomycete strain from pig manure.</title>
        <authorList>
            <person name="Gong T."/>
            <person name="Yu Z."/>
            <person name="An M."/>
            <person name="Wei C."/>
            <person name="Yang W."/>
            <person name="Liu L."/>
        </authorList>
    </citation>
    <scope>NUCLEOTIDE SEQUENCE [LARGE SCALE GENOMIC DNA]</scope>
    <source>
        <strain evidence="6 7">ZF39</strain>
    </source>
</reference>
<evidence type="ECO:0000256" key="2">
    <source>
        <dbReference type="ARBA" id="ARBA00022448"/>
    </source>
</evidence>
<dbReference type="RefSeq" id="WP_425307631.1">
    <property type="nucleotide sequence ID" value="NZ_CP154795.1"/>
</dbReference>
<comment type="similarity">
    <text evidence="1">Belongs to the ABC transporter superfamily.</text>
</comment>
<evidence type="ECO:0000313" key="6">
    <source>
        <dbReference type="EMBL" id="XAN06199.1"/>
    </source>
</evidence>
<dbReference type="EMBL" id="CP154795">
    <property type="protein sequence ID" value="XAN06199.1"/>
    <property type="molecule type" value="Genomic_DNA"/>
</dbReference>
<evidence type="ECO:0000256" key="1">
    <source>
        <dbReference type="ARBA" id="ARBA00005417"/>
    </source>
</evidence>
<accession>A0ABZ3FN44</accession>